<accession>A0A4Q2M007</accession>
<evidence type="ECO:0000313" key="2">
    <source>
        <dbReference type="EMBL" id="NYD65588.1"/>
    </source>
</evidence>
<dbReference type="Proteomes" id="UP000581087">
    <property type="component" value="Unassembled WGS sequence"/>
</dbReference>
<evidence type="ECO:0000313" key="3">
    <source>
        <dbReference type="EMBL" id="RXZ85018.1"/>
    </source>
</evidence>
<evidence type="ECO:0000313" key="5">
    <source>
        <dbReference type="Proteomes" id="UP000581087"/>
    </source>
</evidence>
<dbReference type="Proteomes" id="UP000292686">
    <property type="component" value="Unassembled WGS sequence"/>
</dbReference>
<dbReference type="EMBL" id="JACCBI010000001">
    <property type="protein sequence ID" value="NYD65588.1"/>
    <property type="molecule type" value="Genomic_DNA"/>
</dbReference>
<reference evidence="3 4" key="1">
    <citation type="submission" date="2019-01" db="EMBL/GenBank/DDBJ databases">
        <title>Agromyces.</title>
        <authorList>
            <person name="Li J."/>
        </authorList>
    </citation>
    <scope>NUCLEOTIDE SEQUENCE [LARGE SCALE GENOMIC DNA]</scope>
    <source>
        <strain evidence="3 4">DSM 23870</strain>
    </source>
</reference>
<dbReference type="RefSeq" id="WP_129177194.1">
    <property type="nucleotide sequence ID" value="NZ_JACCBI010000001.1"/>
</dbReference>
<dbReference type="AlphaFoldDB" id="A0A4Q2M007"/>
<dbReference type="Pfam" id="PF05656">
    <property type="entry name" value="DUF805"/>
    <property type="match status" value="1"/>
</dbReference>
<dbReference type="EMBL" id="SDPM01000014">
    <property type="protein sequence ID" value="RXZ85018.1"/>
    <property type="molecule type" value="Genomic_DNA"/>
</dbReference>
<sequence>MTLASSGTPALSLPLPGASFGQAISRFYAKYAVFSGRASRSEYWWIALFQAIVYSVLGILALLGGQNGEPGPLSIIALVVMGVFWLGNILPAIALSVRRFHDGGYSGWLYLLNLIPSLGGVIVFVFMLLPSNPQGARYDA</sequence>
<protein>
    <submittedName>
        <fullName evidence="3">DUF805 domain-containing protein</fullName>
    </submittedName>
</protein>
<keyword evidence="1" id="KW-0812">Transmembrane</keyword>
<evidence type="ECO:0000313" key="4">
    <source>
        <dbReference type="Proteomes" id="UP000292686"/>
    </source>
</evidence>
<keyword evidence="1" id="KW-0472">Membrane</keyword>
<dbReference type="OrthoDB" id="9812349at2"/>
<name>A0A4Q2M007_9MICO</name>
<feature type="transmembrane region" description="Helical" evidence="1">
    <location>
        <begin position="75"/>
        <end position="95"/>
    </location>
</feature>
<feature type="transmembrane region" description="Helical" evidence="1">
    <location>
        <begin position="45"/>
        <end position="63"/>
    </location>
</feature>
<dbReference type="InterPro" id="IPR008523">
    <property type="entry name" value="DUF805"/>
</dbReference>
<keyword evidence="4" id="KW-1185">Reference proteome</keyword>
<feature type="transmembrane region" description="Helical" evidence="1">
    <location>
        <begin position="107"/>
        <end position="129"/>
    </location>
</feature>
<organism evidence="3 4">
    <name type="scientific">Agromyces atrinae</name>
    <dbReference type="NCBI Taxonomy" id="592376"/>
    <lineage>
        <taxon>Bacteria</taxon>
        <taxon>Bacillati</taxon>
        <taxon>Actinomycetota</taxon>
        <taxon>Actinomycetes</taxon>
        <taxon>Micrococcales</taxon>
        <taxon>Microbacteriaceae</taxon>
        <taxon>Agromyces</taxon>
    </lineage>
</organism>
<evidence type="ECO:0000256" key="1">
    <source>
        <dbReference type="SAM" id="Phobius"/>
    </source>
</evidence>
<gene>
    <name evidence="2" type="ORF">BJ972_000107</name>
    <name evidence="3" type="ORF">ESP50_17455</name>
</gene>
<keyword evidence="1" id="KW-1133">Transmembrane helix</keyword>
<dbReference type="PANTHER" id="PTHR34980:SF2">
    <property type="entry name" value="INNER MEMBRANE PROTEIN YHAH-RELATED"/>
    <property type="match status" value="1"/>
</dbReference>
<dbReference type="PANTHER" id="PTHR34980">
    <property type="entry name" value="INNER MEMBRANE PROTEIN-RELATED-RELATED"/>
    <property type="match status" value="1"/>
</dbReference>
<proteinExistence type="predicted"/>
<reference evidence="2 5" key="2">
    <citation type="submission" date="2020-07" db="EMBL/GenBank/DDBJ databases">
        <title>Sequencing the genomes of 1000 actinobacteria strains.</title>
        <authorList>
            <person name="Klenk H.-P."/>
        </authorList>
    </citation>
    <scope>NUCLEOTIDE SEQUENCE [LARGE SCALE GENOMIC DNA]</scope>
    <source>
        <strain evidence="2 5">DSM 23870</strain>
    </source>
</reference>
<dbReference type="GO" id="GO:0005886">
    <property type="term" value="C:plasma membrane"/>
    <property type="evidence" value="ECO:0007669"/>
    <property type="project" value="TreeGrafter"/>
</dbReference>
<comment type="caution">
    <text evidence="3">The sequence shown here is derived from an EMBL/GenBank/DDBJ whole genome shotgun (WGS) entry which is preliminary data.</text>
</comment>